<proteinExistence type="predicted"/>
<gene>
    <name evidence="2" type="ORF">LshimejAT787_0901740</name>
</gene>
<dbReference type="EMBL" id="BRPK01000009">
    <property type="protein sequence ID" value="GLB40959.1"/>
    <property type="molecule type" value="Genomic_DNA"/>
</dbReference>
<comment type="caution">
    <text evidence="2">The sequence shown here is derived from an EMBL/GenBank/DDBJ whole genome shotgun (WGS) entry which is preliminary data.</text>
</comment>
<evidence type="ECO:0000313" key="3">
    <source>
        <dbReference type="Proteomes" id="UP001063166"/>
    </source>
</evidence>
<organism evidence="2 3">
    <name type="scientific">Lyophyllum shimeji</name>
    <name type="common">Hon-shimeji</name>
    <name type="synonym">Tricholoma shimeji</name>
    <dbReference type="NCBI Taxonomy" id="47721"/>
    <lineage>
        <taxon>Eukaryota</taxon>
        <taxon>Fungi</taxon>
        <taxon>Dikarya</taxon>
        <taxon>Basidiomycota</taxon>
        <taxon>Agaricomycotina</taxon>
        <taxon>Agaricomycetes</taxon>
        <taxon>Agaricomycetidae</taxon>
        <taxon>Agaricales</taxon>
        <taxon>Tricholomatineae</taxon>
        <taxon>Lyophyllaceae</taxon>
        <taxon>Lyophyllum</taxon>
    </lineage>
</organism>
<dbReference type="Proteomes" id="UP001063166">
    <property type="component" value="Unassembled WGS sequence"/>
</dbReference>
<sequence>MGARAMRNGATAFRYNNLEDKVWLTMNEARPKGVREVPEALKDDYTRYERLSAGCVEQLHAFTHPPSTEHPLLRFRHSMSCNRAREESNVDILIVVKEHERTQAGEPVDLQLAEVCGREMMCIWQGPDWAWGHIRVEALLSSRTVYGNRTDVERLHDAMTFLDDGFKRFPLIAEAVEKIKNQVATVQTYENFINPSQQLAREATPSSHPHHAHPTCLQTC</sequence>
<evidence type="ECO:0000256" key="1">
    <source>
        <dbReference type="SAM" id="MobiDB-lite"/>
    </source>
</evidence>
<accession>A0A9P3UMX3</accession>
<name>A0A9P3UMX3_LYOSH</name>
<keyword evidence="3" id="KW-1185">Reference proteome</keyword>
<dbReference type="OrthoDB" id="5149641at2759"/>
<feature type="region of interest" description="Disordered" evidence="1">
    <location>
        <begin position="199"/>
        <end position="220"/>
    </location>
</feature>
<reference evidence="2" key="1">
    <citation type="submission" date="2022-07" db="EMBL/GenBank/DDBJ databases">
        <title>The genome of Lyophyllum shimeji provides insight into the initial evolution of ectomycorrhizal fungal genome.</title>
        <authorList>
            <person name="Kobayashi Y."/>
            <person name="Shibata T."/>
            <person name="Hirakawa H."/>
            <person name="Shigenobu S."/>
            <person name="Nishiyama T."/>
            <person name="Yamada A."/>
            <person name="Hasebe M."/>
            <person name="Kawaguchi M."/>
        </authorList>
    </citation>
    <scope>NUCLEOTIDE SEQUENCE</scope>
    <source>
        <strain evidence="2">AT787</strain>
    </source>
</reference>
<evidence type="ECO:0000313" key="2">
    <source>
        <dbReference type="EMBL" id="GLB40959.1"/>
    </source>
</evidence>
<dbReference type="AlphaFoldDB" id="A0A9P3UMX3"/>
<protein>
    <submittedName>
        <fullName evidence="2">Nucleotidyltransferase domain containing protein</fullName>
    </submittedName>
</protein>